<evidence type="ECO:0000256" key="3">
    <source>
        <dbReference type="ARBA" id="ARBA00022989"/>
    </source>
</evidence>
<keyword evidence="2 6" id="KW-0812">Transmembrane</keyword>
<dbReference type="Pfam" id="PF00335">
    <property type="entry name" value="Tetraspanin"/>
    <property type="match status" value="1"/>
</dbReference>
<dbReference type="InParanoid" id="A0A165MHA7"/>
<gene>
    <name evidence="7" type="ORF">EXIGLDRAFT_606064</name>
</gene>
<evidence type="ECO:0000256" key="4">
    <source>
        <dbReference type="ARBA" id="ARBA00023136"/>
    </source>
</evidence>
<feature type="compositionally biased region" description="Polar residues" evidence="5">
    <location>
        <begin position="351"/>
        <end position="363"/>
    </location>
</feature>
<feature type="compositionally biased region" description="Polar residues" evidence="5">
    <location>
        <begin position="331"/>
        <end position="344"/>
    </location>
</feature>
<name>A0A165MHA7_EXIGL</name>
<dbReference type="AlphaFoldDB" id="A0A165MHA7"/>
<dbReference type="Proteomes" id="UP000077266">
    <property type="component" value="Unassembled WGS sequence"/>
</dbReference>
<keyword evidence="8" id="KW-1185">Reference proteome</keyword>
<feature type="region of interest" description="Disordered" evidence="5">
    <location>
        <begin position="29"/>
        <end position="52"/>
    </location>
</feature>
<evidence type="ECO:0000313" key="8">
    <source>
        <dbReference type="Proteomes" id="UP000077266"/>
    </source>
</evidence>
<feature type="compositionally biased region" description="Gly residues" evidence="5">
    <location>
        <begin position="387"/>
        <end position="398"/>
    </location>
</feature>
<organism evidence="7 8">
    <name type="scientific">Exidia glandulosa HHB12029</name>
    <dbReference type="NCBI Taxonomy" id="1314781"/>
    <lineage>
        <taxon>Eukaryota</taxon>
        <taxon>Fungi</taxon>
        <taxon>Dikarya</taxon>
        <taxon>Basidiomycota</taxon>
        <taxon>Agaricomycotina</taxon>
        <taxon>Agaricomycetes</taxon>
        <taxon>Auriculariales</taxon>
        <taxon>Exidiaceae</taxon>
        <taxon>Exidia</taxon>
    </lineage>
</organism>
<evidence type="ECO:0000256" key="6">
    <source>
        <dbReference type="SAM" id="Phobius"/>
    </source>
</evidence>
<dbReference type="OrthoDB" id="2156690at2759"/>
<accession>A0A165MHA7</accession>
<feature type="transmembrane region" description="Helical" evidence="6">
    <location>
        <begin position="250"/>
        <end position="271"/>
    </location>
</feature>
<comment type="subcellular location">
    <subcellularLocation>
        <location evidence="1">Membrane</location>
        <topology evidence="1">Multi-pass membrane protein</topology>
    </subcellularLocation>
</comment>
<feature type="transmembrane region" description="Helical" evidence="6">
    <location>
        <begin position="84"/>
        <end position="109"/>
    </location>
</feature>
<dbReference type="InterPro" id="IPR018499">
    <property type="entry name" value="Tetraspanin/Peripherin"/>
</dbReference>
<feature type="transmembrane region" description="Helical" evidence="6">
    <location>
        <begin position="156"/>
        <end position="175"/>
    </location>
</feature>
<dbReference type="GO" id="GO:0016020">
    <property type="term" value="C:membrane"/>
    <property type="evidence" value="ECO:0007669"/>
    <property type="project" value="UniProtKB-SubCell"/>
</dbReference>
<proteinExistence type="predicted"/>
<dbReference type="STRING" id="1314781.A0A165MHA7"/>
<protein>
    <recommendedName>
        <fullName evidence="9">Tetraspanin Tsp2</fullName>
    </recommendedName>
</protein>
<sequence>MSSNLSSANSSKQDISSSSLSVNYLPQKFGTSGLRNRAGVPRGGGREAFGPGAARMAGDDDYDAVGWPGGGKDKRKRRWNKFKWTLFLANLLVTVYSILGLIVCLLTWFNVWEDADIVRVGNQPELIMSTVAASFTIVTALVGWAGILLNHRPFLAVYNLLMWVSFALIVTPGYYTCRRREFNLEGKVNAQWSRELGVEGRLRVQNQLHCCGYFSPFQEATVSQSCYARSVLPGCKGPYLRWQFQTLQRWYIVIFALVPLHLFSLLAALLCSNHVTYRFGKGMMPKAYRLTHSAMTAIIDQMASQLTDQYGAGVPDHRPGQNGGGYPPRSPTSSQGHGYPSSNQGHGGYTRGNNLTPTRQQSDPRAGYDQTPAQGGGYSQQGYAQHSGGGGGGGGYGGGYSQQQQGGYAQQGGYSQGAYAQQDAGYAQQGYGQQQGYGGAQGYGQGSYAPVADQYAGGGGYNAGAARF</sequence>
<evidence type="ECO:0008006" key="9">
    <source>
        <dbReference type="Google" id="ProtNLM"/>
    </source>
</evidence>
<feature type="region of interest" description="Disordered" evidence="5">
    <location>
        <begin position="309"/>
        <end position="398"/>
    </location>
</feature>
<keyword evidence="4 6" id="KW-0472">Membrane</keyword>
<reference evidence="7 8" key="1">
    <citation type="journal article" date="2016" name="Mol. Biol. Evol.">
        <title>Comparative Genomics of Early-Diverging Mushroom-Forming Fungi Provides Insights into the Origins of Lignocellulose Decay Capabilities.</title>
        <authorList>
            <person name="Nagy L.G."/>
            <person name="Riley R."/>
            <person name="Tritt A."/>
            <person name="Adam C."/>
            <person name="Daum C."/>
            <person name="Floudas D."/>
            <person name="Sun H."/>
            <person name="Yadav J.S."/>
            <person name="Pangilinan J."/>
            <person name="Larsson K.H."/>
            <person name="Matsuura K."/>
            <person name="Barry K."/>
            <person name="Labutti K."/>
            <person name="Kuo R."/>
            <person name="Ohm R.A."/>
            <person name="Bhattacharya S.S."/>
            <person name="Shirouzu T."/>
            <person name="Yoshinaga Y."/>
            <person name="Martin F.M."/>
            <person name="Grigoriev I.V."/>
            <person name="Hibbett D.S."/>
        </authorList>
    </citation>
    <scope>NUCLEOTIDE SEQUENCE [LARGE SCALE GENOMIC DNA]</scope>
    <source>
        <strain evidence="7 8">HHB12029</strain>
    </source>
</reference>
<evidence type="ECO:0000256" key="2">
    <source>
        <dbReference type="ARBA" id="ARBA00022692"/>
    </source>
</evidence>
<feature type="transmembrane region" description="Helical" evidence="6">
    <location>
        <begin position="129"/>
        <end position="149"/>
    </location>
</feature>
<evidence type="ECO:0000313" key="7">
    <source>
        <dbReference type="EMBL" id="KZV99264.1"/>
    </source>
</evidence>
<dbReference type="EMBL" id="KV425911">
    <property type="protein sequence ID" value="KZV99264.1"/>
    <property type="molecule type" value="Genomic_DNA"/>
</dbReference>
<keyword evidence="3 6" id="KW-1133">Transmembrane helix</keyword>
<evidence type="ECO:0000256" key="1">
    <source>
        <dbReference type="ARBA" id="ARBA00004141"/>
    </source>
</evidence>
<evidence type="ECO:0000256" key="5">
    <source>
        <dbReference type="SAM" id="MobiDB-lite"/>
    </source>
</evidence>